<dbReference type="HAMAP" id="MF_00130">
    <property type="entry name" value="RecU"/>
    <property type="match status" value="1"/>
</dbReference>
<evidence type="ECO:0000256" key="10">
    <source>
        <dbReference type="ARBA" id="ARBA00023204"/>
    </source>
</evidence>
<accession>A0ABQ2P256</accession>
<dbReference type="InterPro" id="IPR004612">
    <property type="entry name" value="Resolv_RecU"/>
</dbReference>
<keyword evidence="3 13" id="KW-0540">Nuclease</keyword>
<organism evidence="14 15">
    <name type="scientific">Oceanobacillus neutriphilus</name>
    <dbReference type="NCBI Taxonomy" id="531815"/>
    <lineage>
        <taxon>Bacteria</taxon>
        <taxon>Bacillati</taxon>
        <taxon>Bacillota</taxon>
        <taxon>Bacilli</taxon>
        <taxon>Bacillales</taxon>
        <taxon>Bacillaceae</taxon>
        <taxon>Oceanobacillus</taxon>
    </lineage>
</organism>
<evidence type="ECO:0000256" key="13">
    <source>
        <dbReference type="HAMAP-Rule" id="MF_00130"/>
    </source>
</evidence>
<keyword evidence="6 13" id="KW-0227">DNA damage</keyword>
<dbReference type="Proteomes" id="UP000641206">
    <property type="component" value="Unassembled WGS sequence"/>
</dbReference>
<proteinExistence type="inferred from homology"/>
<dbReference type="EC" id="3.1.21.10" evidence="13"/>
<dbReference type="InterPro" id="IPR011335">
    <property type="entry name" value="Restrct_endonuc-II-like"/>
</dbReference>
<keyword evidence="5 13" id="KW-0255">Endonuclease</keyword>
<evidence type="ECO:0000256" key="6">
    <source>
        <dbReference type="ARBA" id="ARBA00022763"/>
    </source>
</evidence>
<evidence type="ECO:0000256" key="5">
    <source>
        <dbReference type="ARBA" id="ARBA00022759"/>
    </source>
</evidence>
<evidence type="ECO:0000256" key="4">
    <source>
        <dbReference type="ARBA" id="ARBA00022723"/>
    </source>
</evidence>
<dbReference type="Gene3D" id="3.40.1350.10">
    <property type="match status" value="1"/>
</dbReference>
<dbReference type="PIRSF" id="PIRSF037785">
    <property type="entry name" value="RecU"/>
    <property type="match status" value="1"/>
</dbReference>
<dbReference type="RefSeq" id="WP_229720357.1">
    <property type="nucleotide sequence ID" value="NZ_BMLW01000018.1"/>
</dbReference>
<keyword evidence="10 13" id="KW-0234">DNA repair</keyword>
<evidence type="ECO:0000256" key="3">
    <source>
        <dbReference type="ARBA" id="ARBA00022722"/>
    </source>
</evidence>
<evidence type="ECO:0000313" key="14">
    <source>
        <dbReference type="EMBL" id="GGP16273.1"/>
    </source>
</evidence>
<keyword evidence="15" id="KW-1185">Reference proteome</keyword>
<keyword evidence="2 13" id="KW-0963">Cytoplasm</keyword>
<comment type="subcellular location">
    <subcellularLocation>
        <location evidence="1 13">Cytoplasm</location>
    </subcellularLocation>
</comment>
<reference evidence="15" key="1">
    <citation type="journal article" date="2019" name="Int. J. Syst. Evol. Microbiol.">
        <title>The Global Catalogue of Microorganisms (GCM) 10K type strain sequencing project: providing services to taxonomists for standard genome sequencing and annotation.</title>
        <authorList>
            <consortium name="The Broad Institute Genomics Platform"/>
            <consortium name="The Broad Institute Genome Sequencing Center for Infectious Disease"/>
            <person name="Wu L."/>
            <person name="Ma J."/>
        </authorList>
    </citation>
    <scope>NUCLEOTIDE SEQUENCE [LARGE SCALE GENOMIC DNA]</scope>
    <source>
        <strain evidence="15">CGMCC 1.7693</strain>
    </source>
</reference>
<comment type="cofactor">
    <cofactor evidence="13">
        <name>Mg(2+)</name>
        <dbReference type="ChEBI" id="CHEBI:18420"/>
    </cofactor>
    <text evidence="13">Binds 1 Mg(2+) ion per subunit.</text>
</comment>
<dbReference type="InterPro" id="IPR011856">
    <property type="entry name" value="tRNA_endonuc-like_dom_sf"/>
</dbReference>
<dbReference type="EMBL" id="BMLW01000018">
    <property type="protein sequence ID" value="GGP16273.1"/>
    <property type="molecule type" value="Genomic_DNA"/>
</dbReference>
<name>A0ABQ2P256_9BACI</name>
<sequence>MSQGKRGMALENMIEYSNKVYKNKGIALIDKVPTPWSVSYNKKNGRVTKAFPQKKGTVDFVGVSHGRPIAFDAKNTKERTRFPLSNVEQHQVDYLTRHQDQGGISFFIVYFEKHQEAYLMPIDKFIEWWEGQSQGGRKSIPYEWFVLNVDVIKTERGVPLDYLGTIDKEMNRALGGVK</sequence>
<keyword evidence="4 13" id="KW-0479">Metal-binding</keyword>
<feature type="site" description="Transition state stabilizer" evidence="13">
    <location>
        <position position="74"/>
    </location>
</feature>
<keyword evidence="7 13" id="KW-0378">Hydrolase</keyword>
<feature type="binding site" evidence="13">
    <location>
        <position position="72"/>
    </location>
    <ligand>
        <name>Mg(2+)</name>
        <dbReference type="ChEBI" id="CHEBI:18420"/>
    </ligand>
</feature>
<evidence type="ECO:0000256" key="2">
    <source>
        <dbReference type="ARBA" id="ARBA00022490"/>
    </source>
</evidence>
<feature type="binding site" evidence="13">
    <location>
        <position position="57"/>
    </location>
    <ligand>
        <name>Mg(2+)</name>
        <dbReference type="ChEBI" id="CHEBI:18420"/>
    </ligand>
</feature>
<evidence type="ECO:0000256" key="1">
    <source>
        <dbReference type="ARBA" id="ARBA00004496"/>
    </source>
</evidence>
<comment type="function">
    <text evidence="13">Endonuclease that resolves Holliday junction intermediates in genetic recombination. Cleaves mobile four-strand junctions by introducing symmetrical nicks in paired strands. Promotes annealing of linear ssDNA with homologous dsDNA. Required for DNA repair, homologous recombination and chromosome segregation.</text>
</comment>
<dbReference type="NCBIfam" id="NF002581">
    <property type="entry name" value="PRK02234.1-2"/>
    <property type="match status" value="1"/>
</dbReference>
<evidence type="ECO:0000256" key="7">
    <source>
        <dbReference type="ARBA" id="ARBA00022801"/>
    </source>
</evidence>
<dbReference type="SUPFAM" id="SSF52980">
    <property type="entry name" value="Restriction endonuclease-like"/>
    <property type="match status" value="1"/>
</dbReference>
<keyword evidence="8 13" id="KW-0460">Magnesium</keyword>
<protein>
    <recommendedName>
        <fullName evidence="12 13">Holliday junction resolvase RecU</fullName>
        <ecNumber evidence="13">3.1.21.10</ecNumber>
    </recommendedName>
    <alternativeName>
        <fullName evidence="13">Recombination protein U homolog</fullName>
    </alternativeName>
</protein>
<comment type="catalytic activity">
    <reaction evidence="13">
        <text>Endonucleolytic cleavage at a junction such as a reciprocal single-stranded crossover between two homologous DNA duplexes (Holliday junction).</text>
        <dbReference type="EC" id="3.1.21.10"/>
    </reaction>
</comment>
<dbReference type="Pfam" id="PF03838">
    <property type="entry name" value="RecU"/>
    <property type="match status" value="1"/>
</dbReference>
<feature type="binding site" evidence="13">
    <location>
        <position position="59"/>
    </location>
    <ligand>
        <name>Mg(2+)</name>
        <dbReference type="ChEBI" id="CHEBI:18420"/>
    </ligand>
</feature>
<evidence type="ECO:0000256" key="9">
    <source>
        <dbReference type="ARBA" id="ARBA00023172"/>
    </source>
</evidence>
<evidence type="ECO:0000256" key="11">
    <source>
        <dbReference type="ARBA" id="ARBA00023447"/>
    </source>
</evidence>
<evidence type="ECO:0000256" key="12">
    <source>
        <dbReference type="ARBA" id="ARBA00029523"/>
    </source>
</evidence>
<gene>
    <name evidence="13" type="primary">recU</name>
    <name evidence="14" type="ORF">GCM10011346_47590</name>
</gene>
<feature type="binding site" evidence="13">
    <location>
        <position position="91"/>
    </location>
    <ligand>
        <name>Mg(2+)</name>
        <dbReference type="ChEBI" id="CHEBI:18420"/>
    </ligand>
</feature>
<keyword evidence="9 13" id="KW-0233">DNA recombination</keyword>
<evidence type="ECO:0000256" key="8">
    <source>
        <dbReference type="ARBA" id="ARBA00022842"/>
    </source>
</evidence>
<dbReference type="CDD" id="cd22354">
    <property type="entry name" value="RecU-like"/>
    <property type="match status" value="1"/>
</dbReference>
<evidence type="ECO:0000313" key="15">
    <source>
        <dbReference type="Proteomes" id="UP000641206"/>
    </source>
</evidence>
<comment type="similarity">
    <text evidence="11 13">Belongs to the RecU family.</text>
</comment>
<comment type="caution">
    <text evidence="14">The sequence shown here is derived from an EMBL/GenBank/DDBJ whole genome shotgun (WGS) entry which is preliminary data.</text>
</comment>